<reference evidence="1 2" key="1">
    <citation type="submission" date="2013-02" db="EMBL/GenBank/DDBJ databases">
        <title>The Genome Sequence of Enterococcus pallens BAA-351.</title>
        <authorList>
            <consortium name="The Broad Institute Genome Sequencing Platform"/>
            <consortium name="The Broad Institute Genome Sequencing Center for Infectious Disease"/>
            <person name="Earl A.M."/>
            <person name="Gilmore M.S."/>
            <person name="Lebreton F."/>
            <person name="Walker B."/>
            <person name="Young S.K."/>
            <person name="Zeng Q."/>
            <person name="Gargeya S."/>
            <person name="Fitzgerald M."/>
            <person name="Haas B."/>
            <person name="Abouelleil A."/>
            <person name="Alvarado L."/>
            <person name="Arachchi H.M."/>
            <person name="Berlin A.M."/>
            <person name="Chapman S.B."/>
            <person name="Dewar J."/>
            <person name="Goldberg J."/>
            <person name="Griggs A."/>
            <person name="Gujja S."/>
            <person name="Hansen M."/>
            <person name="Howarth C."/>
            <person name="Imamovic A."/>
            <person name="Larimer J."/>
            <person name="McCowan C."/>
            <person name="Murphy C."/>
            <person name="Neiman D."/>
            <person name="Pearson M."/>
            <person name="Priest M."/>
            <person name="Roberts A."/>
            <person name="Saif S."/>
            <person name="Shea T."/>
            <person name="Sisk P."/>
            <person name="Sykes S."/>
            <person name="Wortman J."/>
            <person name="Nusbaum C."/>
            <person name="Birren B."/>
        </authorList>
    </citation>
    <scope>NUCLEOTIDE SEQUENCE [LARGE SCALE GENOMIC DNA]</scope>
    <source>
        <strain evidence="1 2">ATCC BAA-351</strain>
    </source>
</reference>
<evidence type="ECO:0000313" key="2">
    <source>
        <dbReference type="Proteomes" id="UP000013782"/>
    </source>
</evidence>
<protein>
    <recommendedName>
        <fullName evidence="3">Phage tail protein</fullName>
    </recommendedName>
</protein>
<dbReference type="STRING" id="160454.RV10_GL002555"/>
<dbReference type="EMBL" id="AJAQ01000008">
    <property type="protein sequence ID" value="EOH96390.1"/>
    <property type="molecule type" value="Genomic_DNA"/>
</dbReference>
<gene>
    <name evidence="1" type="ORF">UAU_01041</name>
</gene>
<comment type="caution">
    <text evidence="1">The sequence shown here is derived from an EMBL/GenBank/DDBJ whole genome shotgun (WGS) entry which is preliminary data.</text>
</comment>
<accession>R2SMK6</accession>
<proteinExistence type="predicted"/>
<dbReference type="HOGENOM" id="CLU_1159655_0_0_9"/>
<evidence type="ECO:0000313" key="1">
    <source>
        <dbReference type="EMBL" id="EOH96390.1"/>
    </source>
</evidence>
<dbReference type="eggNOG" id="COG4722">
    <property type="taxonomic scope" value="Bacteria"/>
</dbReference>
<name>R2SMK6_9ENTE</name>
<evidence type="ECO:0008006" key="3">
    <source>
        <dbReference type="Google" id="ProtNLM"/>
    </source>
</evidence>
<dbReference type="AlphaFoldDB" id="R2SMK6"/>
<organism evidence="1 2">
    <name type="scientific">Enterococcus pallens ATCC BAA-351</name>
    <dbReference type="NCBI Taxonomy" id="1158607"/>
    <lineage>
        <taxon>Bacteria</taxon>
        <taxon>Bacillati</taxon>
        <taxon>Bacillota</taxon>
        <taxon>Bacilli</taxon>
        <taxon>Lactobacillales</taxon>
        <taxon>Enterococcaceae</taxon>
        <taxon>Enterococcus</taxon>
    </lineage>
</organism>
<dbReference type="Proteomes" id="UP000013782">
    <property type="component" value="Unassembled WGS sequence"/>
</dbReference>
<dbReference type="Gene3D" id="2.40.30.200">
    <property type="match status" value="1"/>
</dbReference>
<sequence length="249" mass="28890">MEPSLYTFDENIPSFTYRGENSFKNHSCFIDAELGEVQAVKEVESIKLAGRSGRLHRTFGDYDSFEYPIEIQLTDFDHLEEVKRWLTGSGKLILSIDQDKYRYATVLDKGQPRPYFNEMNSFWKFTVTFECEPFKRTLRNEIRTINEGSYSIYDPGMVPSFPYFELQSKGGDIRIEVNGRSFVLNGTQKGMVILDCQKKIAIQNNQFVRTEGIFPYSENVDTYVNQTGVNLWKFSGIESSLMEARCLWL</sequence>
<keyword evidence="2" id="KW-1185">Reference proteome</keyword>
<dbReference type="PATRIC" id="fig|1158607.3.peg.1044"/>